<dbReference type="FunFam" id="1.10.287.130:FF:000001">
    <property type="entry name" value="Two-component sensor histidine kinase"/>
    <property type="match status" value="1"/>
</dbReference>
<evidence type="ECO:0000256" key="5">
    <source>
        <dbReference type="ARBA" id="ARBA00022553"/>
    </source>
</evidence>
<evidence type="ECO:0000256" key="10">
    <source>
        <dbReference type="ARBA" id="ARBA00023012"/>
    </source>
</evidence>
<dbReference type="Gene3D" id="1.10.287.130">
    <property type="match status" value="1"/>
</dbReference>
<evidence type="ECO:0000256" key="9">
    <source>
        <dbReference type="ARBA" id="ARBA00022989"/>
    </source>
</evidence>
<sequence length="471" mass="50327">MAIRTKIAAAMAVLLIVAVAIIGFVTVRVVSDKLTGQVDEQLRKATNEDNLSMWMNTVDVLGGADGAGGPEGPRLVSQYALLLFDSDGQVVAEQQAGTADDPDPLPDISSAPQTGLYFNVASTDGTMTYRVYAQTFRQTTTGDIYTFVVATPLTEVQASISTLTRTVLITGVAVAIIGILAAWIITRRGLRVVDHMVADAETVATGHLGHRITVADPRTEMGRLSLALNRMVSRLTDAITQRDRQHERLRQFVADAGHELRTPLTAIGGYVQLYQNGAAAQGEKLDRAMDRIGSENARLAKLVDDLMVLSRLDEEVGGDRELVELAQLAQDAVDDAEVADPTHPVGLIAAEPVTVVANEGQLRQVLVNLLTNARVHTPAGTAIDVSVKTEDGWAVMRVADHGPGIPAEHRQKVFDRFYRADPSRSRATGGSGLGLSIVSSIVAAHGGLIRLDSAEGEGTTIEVRLPVARLE</sequence>
<dbReference type="SUPFAM" id="SSF55874">
    <property type="entry name" value="ATPase domain of HSP90 chaperone/DNA topoisomerase II/histidine kinase"/>
    <property type="match status" value="1"/>
</dbReference>
<feature type="transmembrane region" description="Helical" evidence="12">
    <location>
        <begin position="167"/>
        <end position="186"/>
    </location>
</feature>
<evidence type="ECO:0000313" key="15">
    <source>
        <dbReference type="EMBL" id="PRY57478.1"/>
    </source>
</evidence>
<dbReference type="CDD" id="cd00075">
    <property type="entry name" value="HATPase"/>
    <property type="match status" value="1"/>
</dbReference>
<comment type="catalytic activity">
    <reaction evidence="1">
        <text>ATP + protein L-histidine = ADP + protein N-phospho-L-histidine.</text>
        <dbReference type="EC" id="2.7.13.3"/>
    </reaction>
</comment>
<dbReference type="SUPFAM" id="SSF158472">
    <property type="entry name" value="HAMP domain-like"/>
    <property type="match status" value="1"/>
</dbReference>
<evidence type="ECO:0000256" key="7">
    <source>
        <dbReference type="ARBA" id="ARBA00022692"/>
    </source>
</evidence>
<dbReference type="SMART" id="SM00304">
    <property type="entry name" value="HAMP"/>
    <property type="match status" value="1"/>
</dbReference>
<keyword evidence="5" id="KW-0597">Phosphoprotein</keyword>
<proteinExistence type="predicted"/>
<feature type="domain" description="Histidine kinase" evidence="13">
    <location>
        <begin position="255"/>
        <end position="469"/>
    </location>
</feature>
<dbReference type="InterPro" id="IPR005467">
    <property type="entry name" value="His_kinase_dom"/>
</dbReference>
<dbReference type="SMART" id="SM00388">
    <property type="entry name" value="HisKA"/>
    <property type="match status" value="1"/>
</dbReference>
<dbReference type="Pfam" id="PF02518">
    <property type="entry name" value="HATPase_c"/>
    <property type="match status" value="1"/>
</dbReference>
<organism evidence="15 16">
    <name type="scientific">Glycomyces artemisiae</name>
    <dbReference type="NCBI Taxonomy" id="1076443"/>
    <lineage>
        <taxon>Bacteria</taxon>
        <taxon>Bacillati</taxon>
        <taxon>Actinomycetota</taxon>
        <taxon>Actinomycetes</taxon>
        <taxon>Glycomycetales</taxon>
        <taxon>Glycomycetaceae</taxon>
        <taxon>Glycomyces</taxon>
    </lineage>
</organism>
<dbReference type="InterPro" id="IPR003594">
    <property type="entry name" value="HATPase_dom"/>
</dbReference>
<keyword evidence="7 12" id="KW-0812">Transmembrane</keyword>
<evidence type="ECO:0000256" key="3">
    <source>
        <dbReference type="ARBA" id="ARBA00004236"/>
    </source>
</evidence>
<comment type="subcellular location">
    <subcellularLocation>
        <location evidence="3">Cell membrane</location>
    </subcellularLocation>
</comment>
<dbReference type="PROSITE" id="PS50885">
    <property type="entry name" value="HAMP"/>
    <property type="match status" value="1"/>
</dbReference>
<dbReference type="Proteomes" id="UP000238176">
    <property type="component" value="Unassembled WGS sequence"/>
</dbReference>
<dbReference type="EMBL" id="PVTJ01000007">
    <property type="protein sequence ID" value="PRY57478.1"/>
    <property type="molecule type" value="Genomic_DNA"/>
</dbReference>
<dbReference type="InterPro" id="IPR050428">
    <property type="entry name" value="TCS_sensor_his_kinase"/>
</dbReference>
<dbReference type="OrthoDB" id="9786919at2"/>
<dbReference type="RefSeq" id="WP_106365457.1">
    <property type="nucleotide sequence ID" value="NZ_PVTJ01000007.1"/>
</dbReference>
<dbReference type="PANTHER" id="PTHR45436">
    <property type="entry name" value="SENSOR HISTIDINE KINASE YKOH"/>
    <property type="match status" value="1"/>
</dbReference>
<accession>A0A2T0UHY3</accession>
<dbReference type="Pfam" id="PF00672">
    <property type="entry name" value="HAMP"/>
    <property type="match status" value="1"/>
</dbReference>
<feature type="domain" description="HAMP" evidence="14">
    <location>
        <begin position="187"/>
        <end position="240"/>
    </location>
</feature>
<dbReference type="EC" id="2.7.13.3" evidence="4"/>
<evidence type="ECO:0000256" key="2">
    <source>
        <dbReference type="ARBA" id="ARBA00001968"/>
    </source>
</evidence>
<dbReference type="InterPro" id="IPR036890">
    <property type="entry name" value="HATPase_C_sf"/>
</dbReference>
<dbReference type="InterPro" id="IPR003660">
    <property type="entry name" value="HAMP_dom"/>
</dbReference>
<dbReference type="GO" id="GO:0000155">
    <property type="term" value="F:phosphorelay sensor kinase activity"/>
    <property type="evidence" value="ECO:0007669"/>
    <property type="project" value="InterPro"/>
</dbReference>
<dbReference type="SMART" id="SM00387">
    <property type="entry name" value="HATPase_c"/>
    <property type="match status" value="1"/>
</dbReference>
<dbReference type="GO" id="GO:0005509">
    <property type="term" value="F:calcium ion binding"/>
    <property type="evidence" value="ECO:0007669"/>
    <property type="project" value="UniProtKB-ARBA"/>
</dbReference>
<keyword evidence="9 12" id="KW-1133">Transmembrane helix</keyword>
<gene>
    <name evidence="15" type="ORF">B0I28_107327</name>
</gene>
<comment type="cofactor">
    <cofactor evidence="2">
        <name>a divalent metal cation</name>
        <dbReference type="ChEBI" id="CHEBI:60240"/>
    </cofactor>
</comment>
<keyword evidence="10" id="KW-0902">Two-component regulatory system</keyword>
<evidence type="ECO:0000256" key="4">
    <source>
        <dbReference type="ARBA" id="ARBA00012438"/>
    </source>
</evidence>
<evidence type="ECO:0000256" key="6">
    <source>
        <dbReference type="ARBA" id="ARBA00022679"/>
    </source>
</evidence>
<dbReference type="FunFam" id="3.30.565.10:FF:000006">
    <property type="entry name" value="Sensor histidine kinase WalK"/>
    <property type="match status" value="1"/>
</dbReference>
<evidence type="ECO:0000259" key="13">
    <source>
        <dbReference type="PROSITE" id="PS50109"/>
    </source>
</evidence>
<evidence type="ECO:0000256" key="12">
    <source>
        <dbReference type="SAM" id="Phobius"/>
    </source>
</evidence>
<dbReference type="Gene3D" id="6.10.340.10">
    <property type="match status" value="1"/>
</dbReference>
<dbReference type="GO" id="GO:0005886">
    <property type="term" value="C:plasma membrane"/>
    <property type="evidence" value="ECO:0007669"/>
    <property type="project" value="UniProtKB-SubCell"/>
</dbReference>
<comment type="caution">
    <text evidence="15">The sequence shown here is derived from an EMBL/GenBank/DDBJ whole genome shotgun (WGS) entry which is preliminary data.</text>
</comment>
<dbReference type="PRINTS" id="PR00344">
    <property type="entry name" value="BCTRLSENSOR"/>
</dbReference>
<evidence type="ECO:0000259" key="14">
    <source>
        <dbReference type="PROSITE" id="PS50885"/>
    </source>
</evidence>
<keyword evidence="16" id="KW-1185">Reference proteome</keyword>
<reference evidence="15 16" key="1">
    <citation type="submission" date="2018-03" db="EMBL/GenBank/DDBJ databases">
        <title>Genomic Encyclopedia of Type Strains, Phase III (KMG-III): the genomes of soil and plant-associated and newly described type strains.</title>
        <authorList>
            <person name="Whitman W."/>
        </authorList>
    </citation>
    <scope>NUCLEOTIDE SEQUENCE [LARGE SCALE GENOMIC DNA]</scope>
    <source>
        <strain evidence="15 16">CGMCC 4.7067</strain>
    </source>
</reference>
<name>A0A2T0UHY3_9ACTN</name>
<dbReference type="PROSITE" id="PS50109">
    <property type="entry name" value="HIS_KIN"/>
    <property type="match status" value="1"/>
</dbReference>
<feature type="transmembrane region" description="Helical" evidence="12">
    <location>
        <begin position="7"/>
        <end position="27"/>
    </location>
</feature>
<dbReference type="Pfam" id="PF00512">
    <property type="entry name" value="HisKA"/>
    <property type="match status" value="1"/>
</dbReference>
<dbReference type="PANTHER" id="PTHR45436:SF5">
    <property type="entry name" value="SENSOR HISTIDINE KINASE TRCS"/>
    <property type="match status" value="1"/>
</dbReference>
<evidence type="ECO:0000256" key="11">
    <source>
        <dbReference type="ARBA" id="ARBA00023136"/>
    </source>
</evidence>
<dbReference type="InterPro" id="IPR036097">
    <property type="entry name" value="HisK_dim/P_sf"/>
</dbReference>
<evidence type="ECO:0000313" key="16">
    <source>
        <dbReference type="Proteomes" id="UP000238176"/>
    </source>
</evidence>
<evidence type="ECO:0000256" key="8">
    <source>
        <dbReference type="ARBA" id="ARBA00022777"/>
    </source>
</evidence>
<dbReference type="SUPFAM" id="SSF47384">
    <property type="entry name" value="Homodimeric domain of signal transducing histidine kinase"/>
    <property type="match status" value="1"/>
</dbReference>
<keyword evidence="8 15" id="KW-0418">Kinase</keyword>
<dbReference type="InterPro" id="IPR004358">
    <property type="entry name" value="Sig_transdc_His_kin-like_C"/>
</dbReference>
<protein>
    <recommendedName>
        <fullName evidence="4">histidine kinase</fullName>
        <ecNumber evidence="4">2.7.13.3</ecNumber>
    </recommendedName>
</protein>
<keyword evidence="6" id="KW-0808">Transferase</keyword>
<dbReference type="CDD" id="cd06225">
    <property type="entry name" value="HAMP"/>
    <property type="match status" value="1"/>
</dbReference>
<dbReference type="InterPro" id="IPR003661">
    <property type="entry name" value="HisK_dim/P_dom"/>
</dbReference>
<evidence type="ECO:0000256" key="1">
    <source>
        <dbReference type="ARBA" id="ARBA00000085"/>
    </source>
</evidence>
<dbReference type="AlphaFoldDB" id="A0A2T0UHY3"/>
<dbReference type="Gene3D" id="3.30.565.10">
    <property type="entry name" value="Histidine kinase-like ATPase, C-terminal domain"/>
    <property type="match status" value="1"/>
</dbReference>
<dbReference type="CDD" id="cd00082">
    <property type="entry name" value="HisKA"/>
    <property type="match status" value="1"/>
</dbReference>
<keyword evidence="11 12" id="KW-0472">Membrane</keyword>